<dbReference type="PROSITE" id="PS00093">
    <property type="entry name" value="N4_MTASE"/>
    <property type="match status" value="1"/>
</dbReference>
<comment type="caution">
    <text evidence="11">The sequence shown here is derived from an EMBL/GenBank/DDBJ whole genome shotgun (WGS) entry which is preliminary data.</text>
</comment>
<keyword evidence="3 11" id="KW-0808">Transferase</keyword>
<evidence type="ECO:0000259" key="10">
    <source>
        <dbReference type="Pfam" id="PF01555"/>
    </source>
</evidence>
<dbReference type="AlphaFoldDB" id="A0A0M0BSG9"/>
<dbReference type="Gene3D" id="3.40.50.150">
    <property type="entry name" value="Vaccinia Virus protein VP39"/>
    <property type="match status" value="1"/>
</dbReference>
<evidence type="ECO:0000256" key="1">
    <source>
        <dbReference type="ARBA" id="ARBA00010203"/>
    </source>
</evidence>
<organism evidence="11 12">
    <name type="scientific">miscellaneous Crenarchaeota group-15 archaeon DG-45</name>
    <dbReference type="NCBI Taxonomy" id="1685127"/>
    <lineage>
        <taxon>Archaea</taxon>
        <taxon>Candidatus Bathyarchaeota</taxon>
        <taxon>MCG-15</taxon>
    </lineage>
</organism>
<evidence type="ECO:0000256" key="6">
    <source>
        <dbReference type="ARBA" id="ARBA00023125"/>
    </source>
</evidence>
<dbReference type="InterPro" id="IPR001091">
    <property type="entry name" value="RM_Methyltransferase"/>
</dbReference>
<dbReference type="GO" id="GO:0032259">
    <property type="term" value="P:methylation"/>
    <property type="evidence" value="ECO:0007669"/>
    <property type="project" value="UniProtKB-KW"/>
</dbReference>
<dbReference type="InterPro" id="IPR017985">
    <property type="entry name" value="MeTrfase_CN4_CS"/>
</dbReference>
<keyword evidence="5 8" id="KW-0680">Restriction system</keyword>
<keyword evidence="4 8" id="KW-0949">S-adenosyl-L-methionine</keyword>
<dbReference type="EC" id="2.1.1.113" evidence="8"/>
<evidence type="ECO:0000256" key="2">
    <source>
        <dbReference type="ARBA" id="ARBA00022603"/>
    </source>
</evidence>
<dbReference type="InterPro" id="IPR002941">
    <property type="entry name" value="DNA_methylase_N4/N6"/>
</dbReference>
<sequence length="313" mass="35229">MKPSAEGTGGTKTSEFGVSKRESHDSSPFYSRKIYDDTRVDEDLPETENPLPLGISDAVLCQDSREMDNIPDSSVHLMVTSPPYNVGKEYDEDLALGDYLDMLRDVFSETHRALVSGGRACINIANVGRRPYIPYHKFIMDAMLDLGFLMRGEVIWNKGAGAGVSTAWGSWQSPSNPTLRDTHEYILVFSKDKFSRSGRDRRSTISREEFLEYTKSIWEFQPESSRRVGHPAPFPVELPYRCIQLYTFEGEAVLDPFCGVGATAMAAIKTDRRFVCMDIDPEYVQKANMRIKAYRAQTKITDFKKDSGKGGPD</sequence>
<dbReference type="GO" id="GO:0015667">
    <property type="term" value="F:site-specific DNA-methyltransferase (cytosine-N4-specific) activity"/>
    <property type="evidence" value="ECO:0007669"/>
    <property type="project" value="UniProtKB-EC"/>
</dbReference>
<dbReference type="InterPro" id="IPR029063">
    <property type="entry name" value="SAM-dependent_MTases_sf"/>
</dbReference>
<evidence type="ECO:0000256" key="3">
    <source>
        <dbReference type="ARBA" id="ARBA00022679"/>
    </source>
</evidence>
<dbReference type="PATRIC" id="fig|1685127.3.peg.256"/>
<accession>A0A0M0BSG9</accession>
<feature type="domain" description="DNA methylase N-4/N-6" evidence="10">
    <location>
        <begin position="75"/>
        <end position="288"/>
    </location>
</feature>
<evidence type="ECO:0000313" key="11">
    <source>
        <dbReference type="EMBL" id="KON31325.1"/>
    </source>
</evidence>
<dbReference type="CDD" id="cd02440">
    <property type="entry name" value="AdoMet_MTases"/>
    <property type="match status" value="1"/>
</dbReference>
<protein>
    <recommendedName>
        <fullName evidence="8">Type II methyltransferase</fullName>
        <ecNumber evidence="8">2.1.1.113</ecNumber>
    </recommendedName>
    <alternativeName>
        <fullName evidence="8">N-4 cytosine-specific methyltransferase</fullName>
    </alternativeName>
</protein>
<dbReference type="Pfam" id="PF01555">
    <property type="entry name" value="N6_N4_Mtase"/>
    <property type="match status" value="1"/>
</dbReference>
<proteinExistence type="inferred from homology"/>
<keyword evidence="6" id="KW-0238">DNA-binding</keyword>
<feature type="region of interest" description="Disordered" evidence="9">
    <location>
        <begin position="1"/>
        <end position="36"/>
    </location>
</feature>
<evidence type="ECO:0000256" key="5">
    <source>
        <dbReference type="ARBA" id="ARBA00022747"/>
    </source>
</evidence>
<dbReference type="GO" id="GO:0009307">
    <property type="term" value="P:DNA restriction-modification system"/>
    <property type="evidence" value="ECO:0007669"/>
    <property type="project" value="UniProtKB-KW"/>
</dbReference>
<dbReference type="PRINTS" id="PR00508">
    <property type="entry name" value="S21N4MTFRASE"/>
</dbReference>
<evidence type="ECO:0000256" key="4">
    <source>
        <dbReference type="ARBA" id="ARBA00022691"/>
    </source>
</evidence>
<dbReference type="Proteomes" id="UP000037210">
    <property type="component" value="Unassembled WGS sequence"/>
</dbReference>
<dbReference type="GO" id="GO:0003677">
    <property type="term" value="F:DNA binding"/>
    <property type="evidence" value="ECO:0007669"/>
    <property type="project" value="UniProtKB-KW"/>
</dbReference>
<name>A0A0M0BSG9_9ARCH</name>
<evidence type="ECO:0000256" key="8">
    <source>
        <dbReference type="RuleBase" id="RU362026"/>
    </source>
</evidence>
<dbReference type="GO" id="GO:0008170">
    <property type="term" value="F:N-methyltransferase activity"/>
    <property type="evidence" value="ECO:0007669"/>
    <property type="project" value="InterPro"/>
</dbReference>
<evidence type="ECO:0000256" key="7">
    <source>
        <dbReference type="ARBA" id="ARBA00049120"/>
    </source>
</evidence>
<comment type="catalytic activity">
    <reaction evidence="7 8">
        <text>a 2'-deoxycytidine in DNA + S-adenosyl-L-methionine = an N(4)-methyl-2'-deoxycytidine in DNA + S-adenosyl-L-homocysteine + H(+)</text>
        <dbReference type="Rhea" id="RHEA:16857"/>
        <dbReference type="Rhea" id="RHEA-COMP:11369"/>
        <dbReference type="Rhea" id="RHEA-COMP:13674"/>
        <dbReference type="ChEBI" id="CHEBI:15378"/>
        <dbReference type="ChEBI" id="CHEBI:57856"/>
        <dbReference type="ChEBI" id="CHEBI:59789"/>
        <dbReference type="ChEBI" id="CHEBI:85452"/>
        <dbReference type="ChEBI" id="CHEBI:137933"/>
        <dbReference type="EC" id="2.1.1.113"/>
    </reaction>
</comment>
<gene>
    <name evidence="11" type="ORF">AC482_01150</name>
</gene>
<keyword evidence="2 8" id="KW-0489">Methyltransferase</keyword>
<dbReference type="EMBL" id="LFWZ01000007">
    <property type="protein sequence ID" value="KON31325.1"/>
    <property type="molecule type" value="Genomic_DNA"/>
</dbReference>
<comment type="similarity">
    <text evidence="1">Belongs to the N(4)/N(6)-methyltransferase family. N(4) subfamily.</text>
</comment>
<evidence type="ECO:0000256" key="9">
    <source>
        <dbReference type="SAM" id="MobiDB-lite"/>
    </source>
</evidence>
<evidence type="ECO:0000313" key="12">
    <source>
        <dbReference type="Proteomes" id="UP000037210"/>
    </source>
</evidence>
<dbReference type="SUPFAM" id="SSF53335">
    <property type="entry name" value="S-adenosyl-L-methionine-dependent methyltransferases"/>
    <property type="match status" value="1"/>
</dbReference>
<reference evidence="11 12" key="1">
    <citation type="submission" date="2015-06" db="EMBL/GenBank/DDBJ databases">
        <title>New insights into the roles of widespread benthic archaea in carbon and nitrogen cycling.</title>
        <authorList>
            <person name="Lazar C.S."/>
            <person name="Baker B.J."/>
            <person name="Seitz K.W."/>
            <person name="Hyde A.S."/>
            <person name="Dick G.J."/>
            <person name="Hinrichs K.-U."/>
            <person name="Teske A.P."/>
        </authorList>
    </citation>
    <scope>NUCLEOTIDE SEQUENCE [LARGE SCALE GENOMIC DNA]</scope>
    <source>
        <strain evidence="11">DG-45</strain>
    </source>
</reference>